<protein>
    <submittedName>
        <fullName evidence="2">Uncharacterized protein</fullName>
    </submittedName>
</protein>
<dbReference type="AlphaFoldDB" id="A0A6G0U1M0"/>
<organism evidence="2 3">
    <name type="scientific">Aphis glycines</name>
    <name type="common">Soybean aphid</name>
    <dbReference type="NCBI Taxonomy" id="307491"/>
    <lineage>
        <taxon>Eukaryota</taxon>
        <taxon>Metazoa</taxon>
        <taxon>Ecdysozoa</taxon>
        <taxon>Arthropoda</taxon>
        <taxon>Hexapoda</taxon>
        <taxon>Insecta</taxon>
        <taxon>Pterygota</taxon>
        <taxon>Neoptera</taxon>
        <taxon>Paraneoptera</taxon>
        <taxon>Hemiptera</taxon>
        <taxon>Sternorrhyncha</taxon>
        <taxon>Aphidomorpha</taxon>
        <taxon>Aphidoidea</taxon>
        <taxon>Aphididae</taxon>
        <taxon>Aphidini</taxon>
        <taxon>Aphis</taxon>
        <taxon>Aphis</taxon>
    </lineage>
</organism>
<feature type="transmembrane region" description="Helical" evidence="1">
    <location>
        <begin position="6"/>
        <end position="29"/>
    </location>
</feature>
<evidence type="ECO:0000313" key="2">
    <source>
        <dbReference type="EMBL" id="KAE9542680.1"/>
    </source>
</evidence>
<keyword evidence="1" id="KW-0812">Transmembrane</keyword>
<gene>
    <name evidence="2" type="ORF">AGLY_002591</name>
</gene>
<sequence>MFHNHSNDICYICIVILYIDLRFLMLCMYDIKITLRLVKFNLLRVSIVNHDASVGQSISISKTSKANISTVSFSKIVLRQGFVPWVDKITLKNEQPLSLPTVVATAFIECIVLGLTILALLCNTRIGVYCAISKGAQLLSFSKSVIFGLTNSIANGLPLPNILTSMSSLPDDENLNSSANASSTLLNSIVDSVTSNGECTSKRLPVAFTMASSAISFQASLAHTKAVGNVGLNVILNFDTYNAIECPRIIVHIGKLNAKLNVSESYLDVFR</sequence>
<evidence type="ECO:0000313" key="3">
    <source>
        <dbReference type="Proteomes" id="UP000475862"/>
    </source>
</evidence>
<accession>A0A6G0U1M0</accession>
<dbReference type="Proteomes" id="UP000475862">
    <property type="component" value="Unassembled WGS sequence"/>
</dbReference>
<feature type="transmembrane region" description="Helical" evidence="1">
    <location>
        <begin position="97"/>
        <end position="121"/>
    </location>
</feature>
<evidence type="ECO:0000256" key="1">
    <source>
        <dbReference type="SAM" id="Phobius"/>
    </source>
</evidence>
<name>A0A6G0U1M0_APHGL</name>
<reference evidence="2 3" key="1">
    <citation type="submission" date="2019-08" db="EMBL/GenBank/DDBJ databases">
        <title>The genome of the soybean aphid Biotype 1, its phylome, world population structure and adaptation to the North American continent.</title>
        <authorList>
            <person name="Giordano R."/>
            <person name="Donthu R.K."/>
            <person name="Hernandez A.G."/>
            <person name="Wright C.L."/>
            <person name="Zimin A.V."/>
        </authorList>
    </citation>
    <scope>NUCLEOTIDE SEQUENCE [LARGE SCALE GENOMIC DNA]</scope>
    <source>
        <tissue evidence="2">Whole aphids</tissue>
    </source>
</reference>
<dbReference type="EMBL" id="VYZN01000009">
    <property type="protein sequence ID" value="KAE9542680.1"/>
    <property type="molecule type" value="Genomic_DNA"/>
</dbReference>
<comment type="caution">
    <text evidence="2">The sequence shown here is derived from an EMBL/GenBank/DDBJ whole genome shotgun (WGS) entry which is preliminary data.</text>
</comment>
<proteinExistence type="predicted"/>
<keyword evidence="1" id="KW-1133">Transmembrane helix</keyword>
<keyword evidence="3" id="KW-1185">Reference proteome</keyword>
<keyword evidence="1" id="KW-0472">Membrane</keyword>